<sequence length="490" mass="52262">MPSPHHRSSLTPGSEPSHNNSRHSIFNLQQIFTNSTVGKATHICTILHPPIHLQLSAAPNCWRDRLSFAVWPHRHPLRKAPDLAQLVISVQIKAIQVVVGRVVILECLYLFYCLLTPLKEPGTLTSGGVSDVPVMPHGQEAPVNTGGLQDQAPSQDATNLGGPQAISHTVSLSEQAVSQSQITNIQQNSIVPTGPVSTSGYRTRSSTQSLPAANTRYIPPAAAPKRAKKHPSQAAPQAPPPNPAATSGQAHPTLPATNTTASSQANYQQDVQGSQLQPLPTAGSISTAIQAPVPPSSSAWSITSTVAPYPQAAPLPALRPSVQSSAPAASMLVQDPVRSQPMQFALLNDFLAIYYARFPTFSTFPSGQYPVPRVVIGPLATLYPYTSSPGPDNMGTQPQYPPYGNPPFPLNNYLGRDLNYGPCFPSMAVTGGPSMVCFQRGAADARVDVGFGPGVEIADEFKALAERYAREHRREIVKGDKAVLGMGRME</sequence>
<dbReference type="EMBL" id="JAACFV010000156">
    <property type="protein sequence ID" value="KAF7503925.1"/>
    <property type="molecule type" value="Genomic_DNA"/>
</dbReference>
<dbReference type="Proteomes" id="UP000606974">
    <property type="component" value="Unassembled WGS sequence"/>
</dbReference>
<feature type="region of interest" description="Disordered" evidence="1">
    <location>
        <begin position="183"/>
        <end position="279"/>
    </location>
</feature>
<feature type="region of interest" description="Disordered" evidence="1">
    <location>
        <begin position="133"/>
        <end position="164"/>
    </location>
</feature>
<proteinExistence type="predicted"/>
<feature type="compositionally biased region" description="Polar residues" evidence="1">
    <location>
        <begin position="9"/>
        <end position="20"/>
    </location>
</feature>
<protein>
    <submittedName>
        <fullName evidence="2">Uncharacterized protein</fullName>
    </submittedName>
</protein>
<comment type="caution">
    <text evidence="2">The sequence shown here is derived from an EMBL/GenBank/DDBJ whole genome shotgun (WGS) entry which is preliminary data.</text>
</comment>
<name>A0A8H7A781_9EURO</name>
<feature type="compositionally biased region" description="Polar residues" evidence="1">
    <location>
        <begin position="246"/>
        <end position="279"/>
    </location>
</feature>
<feature type="compositionally biased region" description="Polar residues" evidence="1">
    <location>
        <begin position="195"/>
        <end position="212"/>
    </location>
</feature>
<organism evidence="2 3">
    <name type="scientific">Endocarpon pusillum</name>
    <dbReference type="NCBI Taxonomy" id="364733"/>
    <lineage>
        <taxon>Eukaryota</taxon>
        <taxon>Fungi</taxon>
        <taxon>Dikarya</taxon>
        <taxon>Ascomycota</taxon>
        <taxon>Pezizomycotina</taxon>
        <taxon>Eurotiomycetes</taxon>
        <taxon>Chaetothyriomycetidae</taxon>
        <taxon>Verrucariales</taxon>
        <taxon>Verrucariaceae</taxon>
        <taxon>Endocarpon</taxon>
    </lineage>
</organism>
<gene>
    <name evidence="2" type="ORF">GJ744_003006</name>
</gene>
<evidence type="ECO:0000256" key="1">
    <source>
        <dbReference type="SAM" id="MobiDB-lite"/>
    </source>
</evidence>
<feature type="region of interest" description="Disordered" evidence="1">
    <location>
        <begin position="1"/>
        <end position="20"/>
    </location>
</feature>
<evidence type="ECO:0000313" key="2">
    <source>
        <dbReference type="EMBL" id="KAF7503925.1"/>
    </source>
</evidence>
<dbReference type="AlphaFoldDB" id="A0A8H7A781"/>
<accession>A0A8H7A781</accession>
<keyword evidence="3" id="KW-1185">Reference proteome</keyword>
<evidence type="ECO:0000313" key="3">
    <source>
        <dbReference type="Proteomes" id="UP000606974"/>
    </source>
</evidence>
<reference evidence="2" key="1">
    <citation type="submission" date="2020-02" db="EMBL/GenBank/DDBJ databases">
        <authorList>
            <person name="Palmer J.M."/>
        </authorList>
    </citation>
    <scope>NUCLEOTIDE SEQUENCE</scope>
    <source>
        <strain evidence="2">EPUS1.4</strain>
        <tissue evidence="2">Thallus</tissue>
    </source>
</reference>
<feature type="compositionally biased region" description="Polar residues" evidence="1">
    <location>
        <begin position="146"/>
        <end position="158"/>
    </location>
</feature>